<evidence type="ECO:0000313" key="3">
    <source>
        <dbReference type="Proteomes" id="UP001232113"/>
    </source>
</evidence>
<gene>
    <name evidence="2" type="ORF">QP354_07790</name>
</gene>
<reference evidence="2" key="1">
    <citation type="submission" date="2023-05" db="EMBL/GenBank/DDBJ databases">
        <title>Cataloging the Phylogenetic Diversity of Human Bladder Bacteria.</title>
        <authorList>
            <person name="Du J."/>
        </authorList>
    </citation>
    <scope>NUCLEOTIDE SEQUENCE</scope>
    <source>
        <strain evidence="2">UMB6975B</strain>
    </source>
</reference>
<evidence type="ECO:0000313" key="2">
    <source>
        <dbReference type="EMBL" id="MDK6868968.1"/>
    </source>
</evidence>
<keyword evidence="1" id="KW-1133">Transmembrane helix</keyword>
<dbReference type="AlphaFoldDB" id="A0AAW6XRZ3"/>
<proteinExistence type="predicted"/>
<comment type="caution">
    <text evidence="2">The sequence shown here is derived from an EMBL/GenBank/DDBJ whole genome shotgun (WGS) entry which is preliminary data.</text>
</comment>
<feature type="transmembrane region" description="Helical" evidence="1">
    <location>
        <begin position="46"/>
        <end position="73"/>
    </location>
</feature>
<feature type="transmembrane region" description="Helical" evidence="1">
    <location>
        <begin position="6"/>
        <end position="25"/>
    </location>
</feature>
<name>A0AAW6XRZ3_9LACO</name>
<evidence type="ECO:0000256" key="1">
    <source>
        <dbReference type="SAM" id="Phobius"/>
    </source>
</evidence>
<dbReference type="Proteomes" id="UP001232113">
    <property type="component" value="Unassembled WGS sequence"/>
</dbReference>
<evidence type="ECO:0008006" key="4">
    <source>
        <dbReference type="Google" id="ProtNLM"/>
    </source>
</evidence>
<keyword evidence="1" id="KW-0812">Transmembrane</keyword>
<dbReference type="RefSeq" id="WP_113779142.1">
    <property type="nucleotide sequence ID" value="NZ_JASOLY010000015.1"/>
</dbReference>
<sequence>MIKVMLILWYLFVGGLWLLLLAMIFSDAFETPFKKIQKQTVIEGIIPALFITIIFWMIALIPNFIGAVIQWIVSLFH</sequence>
<accession>A0AAW6XRZ3</accession>
<organism evidence="2 3">
    <name type="scientific">Lactobacillus paragasseri</name>
    <dbReference type="NCBI Taxonomy" id="2107999"/>
    <lineage>
        <taxon>Bacteria</taxon>
        <taxon>Bacillati</taxon>
        <taxon>Bacillota</taxon>
        <taxon>Bacilli</taxon>
        <taxon>Lactobacillales</taxon>
        <taxon>Lactobacillaceae</taxon>
        <taxon>Lactobacillus</taxon>
    </lineage>
</organism>
<dbReference type="EMBL" id="JASOLY010000015">
    <property type="protein sequence ID" value="MDK6868968.1"/>
    <property type="molecule type" value="Genomic_DNA"/>
</dbReference>
<keyword evidence="1" id="KW-0472">Membrane</keyword>
<protein>
    <recommendedName>
        <fullName evidence="4">DUF3923 family protein</fullName>
    </recommendedName>
</protein>